<dbReference type="Proteomes" id="UP001612915">
    <property type="component" value="Unassembled WGS sequence"/>
</dbReference>
<proteinExistence type="predicted"/>
<dbReference type="EMBL" id="JBITLV010000004">
    <property type="protein sequence ID" value="MFI7588284.1"/>
    <property type="molecule type" value="Genomic_DNA"/>
</dbReference>
<comment type="caution">
    <text evidence="1">The sequence shown here is derived from an EMBL/GenBank/DDBJ whole genome shotgun (WGS) entry which is preliminary data.</text>
</comment>
<dbReference type="InterPro" id="IPR023393">
    <property type="entry name" value="START-like_dom_sf"/>
</dbReference>
<reference evidence="1 2" key="1">
    <citation type="submission" date="2024-10" db="EMBL/GenBank/DDBJ databases">
        <title>The Natural Products Discovery Center: Release of the First 8490 Sequenced Strains for Exploring Actinobacteria Biosynthetic Diversity.</title>
        <authorList>
            <person name="Kalkreuter E."/>
            <person name="Kautsar S.A."/>
            <person name="Yang D."/>
            <person name="Bader C.D."/>
            <person name="Teijaro C.N."/>
            <person name="Fluegel L."/>
            <person name="Davis C.M."/>
            <person name="Simpson J.R."/>
            <person name="Lauterbach L."/>
            <person name="Steele A.D."/>
            <person name="Gui C."/>
            <person name="Meng S."/>
            <person name="Li G."/>
            <person name="Viehrig K."/>
            <person name="Ye F."/>
            <person name="Su P."/>
            <person name="Kiefer A.F."/>
            <person name="Nichols A."/>
            <person name="Cepeda A.J."/>
            <person name="Yan W."/>
            <person name="Fan B."/>
            <person name="Jiang Y."/>
            <person name="Adhikari A."/>
            <person name="Zheng C.-J."/>
            <person name="Schuster L."/>
            <person name="Cowan T.M."/>
            <person name="Smanski M.J."/>
            <person name="Chevrette M.G."/>
            <person name="De Carvalho L.P.S."/>
            <person name="Shen B."/>
        </authorList>
    </citation>
    <scope>NUCLEOTIDE SEQUENCE [LARGE SCALE GENOMIC DNA]</scope>
    <source>
        <strain evidence="1 2">NPDC049639</strain>
    </source>
</reference>
<sequence length="249" mass="26584">MGHGFESDDRIEVDATPEQVWAAIATGPGHDSWFMGANVVEPGVGGQVSSDFAGGAIPAATVTAWEPGRHLGYRASGPDGRFLASEYLIEARDGGGAVLRVVTSGFLPGDDWQGEYEAMRAGSCLFRSTLACYLDHFAGRVARPLTVFGPTVTDWAGAWKQLDDALGLGGLDRDTPVRFTLGGRSVEGVLYGANEQVRGIRTPQAMYRFVQAFDPHGTGSPMLAMHHVFDPTLDPGEAAWNAWLTDVLS</sequence>
<organism evidence="1 2">
    <name type="scientific">Spongisporangium articulatum</name>
    <dbReference type="NCBI Taxonomy" id="3362603"/>
    <lineage>
        <taxon>Bacteria</taxon>
        <taxon>Bacillati</taxon>
        <taxon>Actinomycetota</taxon>
        <taxon>Actinomycetes</taxon>
        <taxon>Kineosporiales</taxon>
        <taxon>Kineosporiaceae</taxon>
        <taxon>Spongisporangium</taxon>
    </lineage>
</organism>
<protein>
    <submittedName>
        <fullName evidence="1">SRPBCC domain-containing protein</fullName>
    </submittedName>
</protein>
<dbReference type="Pfam" id="PF10604">
    <property type="entry name" value="Polyketide_cyc2"/>
    <property type="match status" value="1"/>
</dbReference>
<evidence type="ECO:0000313" key="2">
    <source>
        <dbReference type="Proteomes" id="UP001612915"/>
    </source>
</evidence>
<dbReference type="CDD" id="cd07814">
    <property type="entry name" value="SRPBCC_CalC_Aha1-like"/>
    <property type="match status" value="1"/>
</dbReference>
<gene>
    <name evidence="1" type="ORF">ACIB24_14540</name>
</gene>
<evidence type="ECO:0000313" key="1">
    <source>
        <dbReference type="EMBL" id="MFI7588284.1"/>
    </source>
</evidence>
<keyword evidence="2" id="KW-1185">Reference proteome</keyword>
<dbReference type="InterPro" id="IPR019587">
    <property type="entry name" value="Polyketide_cyclase/dehydratase"/>
</dbReference>
<accession>A0ABW8APH0</accession>
<dbReference type="RefSeq" id="WP_398281566.1">
    <property type="nucleotide sequence ID" value="NZ_JBITLV010000004.1"/>
</dbReference>
<dbReference type="SUPFAM" id="SSF55961">
    <property type="entry name" value="Bet v1-like"/>
    <property type="match status" value="1"/>
</dbReference>
<name>A0ABW8APH0_9ACTN</name>
<dbReference type="Gene3D" id="3.30.530.20">
    <property type="match status" value="1"/>
</dbReference>